<dbReference type="Pfam" id="PF13837">
    <property type="entry name" value="Myb_DNA-bind_4"/>
    <property type="match status" value="1"/>
</dbReference>
<sequence>KERYTWSKAETDCLKKIFLTENIPQRLVDQRYKTGEVYLDVSNRLAKLGYNRSAEQIRKKWKSIRKSGNFPRIAVSVSRMSNLGKSPVTTKITRSNGLHITQPVMTSYANNAELIEMPSGLSSSKVQLSTPMGNDRKIGDIKRNIKKKAQDNYSGALTQFYENWVSSCEDMWKRQKIFWIEQIRSQREWEERVLEQQREHDRELVSICNSLITSESELVEYMHTGDVACETVMECFDDQFSNCNA</sequence>
<accession>A0A0K8TQ38</accession>
<evidence type="ECO:0000313" key="2">
    <source>
        <dbReference type="EMBL" id="JAI16010.1"/>
    </source>
</evidence>
<evidence type="ECO:0000259" key="1">
    <source>
        <dbReference type="Pfam" id="PF13837"/>
    </source>
</evidence>
<organism evidence="2">
    <name type="scientific">Tabanus bromius</name>
    <name type="common">Band-eyed brown horse fly</name>
    <dbReference type="NCBI Taxonomy" id="304241"/>
    <lineage>
        <taxon>Eukaryota</taxon>
        <taxon>Metazoa</taxon>
        <taxon>Ecdysozoa</taxon>
        <taxon>Arthropoda</taxon>
        <taxon>Hexapoda</taxon>
        <taxon>Insecta</taxon>
        <taxon>Pterygota</taxon>
        <taxon>Neoptera</taxon>
        <taxon>Endopterygota</taxon>
        <taxon>Diptera</taxon>
        <taxon>Brachycera</taxon>
        <taxon>Tabanomorpha</taxon>
        <taxon>Tabanoidea</taxon>
        <taxon>Tabanidae</taxon>
        <taxon>Tabanus</taxon>
    </lineage>
</organism>
<dbReference type="EMBL" id="GDAI01001593">
    <property type="protein sequence ID" value="JAI16010.1"/>
    <property type="molecule type" value="mRNA"/>
</dbReference>
<feature type="domain" description="Myb/SANT-like DNA-binding" evidence="1">
    <location>
        <begin position="4"/>
        <end position="66"/>
    </location>
</feature>
<dbReference type="Gene3D" id="1.10.10.60">
    <property type="entry name" value="Homeodomain-like"/>
    <property type="match status" value="1"/>
</dbReference>
<name>A0A0K8TQ38_TABBR</name>
<proteinExistence type="evidence at transcript level"/>
<dbReference type="InterPro" id="IPR044822">
    <property type="entry name" value="Myb_DNA-bind_4"/>
</dbReference>
<dbReference type="AlphaFoldDB" id="A0A0K8TQ38"/>
<reference evidence="2" key="1">
    <citation type="journal article" date="2015" name="Insect Biochem. Mol. Biol.">
        <title>An insight into the sialome of the horse fly, Tabanus bromius.</title>
        <authorList>
            <person name="Ribeiro J.M."/>
            <person name="Kazimirova M."/>
            <person name="Takac P."/>
            <person name="Andersen J.F."/>
            <person name="Francischetti I.M."/>
        </authorList>
    </citation>
    <scope>NUCLEOTIDE SEQUENCE</scope>
</reference>
<protein>
    <recommendedName>
        <fullName evidence="1">Myb/SANT-like DNA-binding domain-containing protein</fullName>
    </recommendedName>
</protein>
<feature type="non-terminal residue" evidence="2">
    <location>
        <position position="1"/>
    </location>
</feature>